<reference evidence="3" key="2">
    <citation type="submission" date="2016-02" db="EMBL/GenBank/DDBJ databases">
        <title>The draft genome sequence of the rumen methanogen Methanobrevibacter olleyae YLM1.</title>
        <authorList>
            <consortium name="New Zealand Agricultural Greenhouse Gas Research Centre/Pastoral Greenhouse Gas Research Consortium"/>
            <person name="Kelly W.J."/>
            <person name="Li D."/>
            <person name="Lambie S.C."/>
            <person name="Attwood G.T."/>
            <person name="Altermann E."/>
            <person name="Leahy S.C."/>
        </authorList>
    </citation>
    <scope>NUCLEOTIDE SEQUENCE [LARGE SCALE GENOMIC DNA]</scope>
    <source>
        <strain evidence="3">YLM1</strain>
    </source>
</reference>
<reference evidence="2" key="3">
    <citation type="submission" date="2016-10" db="EMBL/GenBank/DDBJ databases">
        <authorList>
            <person name="de Groot N.N."/>
        </authorList>
    </citation>
    <scope>NUCLEOTIDE SEQUENCE [LARGE SCALE GENOMIC DNA]</scope>
    <source>
        <strain evidence="2">DSM 16632</strain>
    </source>
</reference>
<evidence type="ECO:0000313" key="3">
    <source>
        <dbReference type="Proteomes" id="UP000066376"/>
    </source>
</evidence>
<reference evidence="1 3" key="1">
    <citation type="journal article" date="2016" name="Genome Announc.">
        <title>Draft Genome Sequence of the Rumen Methanogen Methanobrevibacter olleyae YLM1.</title>
        <authorList>
            <person name="Kelly W.J."/>
            <person name="Li D."/>
            <person name="Lambie S.C."/>
            <person name="Cox F."/>
            <person name="Attwood G.T."/>
            <person name="Altermann E."/>
            <person name="Leahy S.C."/>
        </authorList>
    </citation>
    <scope>NUCLEOTIDE SEQUENCE [LARGE SCALE GENOMIC DNA]</scope>
    <source>
        <strain evidence="1 3">YLM1</strain>
    </source>
</reference>
<name>A0A126QZU4_METOL</name>
<evidence type="ECO:0000313" key="2">
    <source>
        <dbReference type="EMBL" id="SFL30043.1"/>
    </source>
</evidence>
<organism evidence="1 3">
    <name type="scientific">Methanobrevibacter olleyae</name>
    <dbReference type="NCBI Taxonomy" id="294671"/>
    <lineage>
        <taxon>Archaea</taxon>
        <taxon>Methanobacteriati</taxon>
        <taxon>Methanobacteriota</taxon>
        <taxon>Methanomada group</taxon>
        <taxon>Methanobacteria</taxon>
        <taxon>Methanobacteriales</taxon>
        <taxon>Methanobacteriaceae</taxon>
        <taxon>Methanobrevibacter</taxon>
    </lineage>
</organism>
<dbReference type="STRING" id="294671.YLM1_0769"/>
<protein>
    <submittedName>
        <fullName evidence="1">Uncharacterized protein</fullName>
    </submittedName>
</protein>
<dbReference type="Proteomes" id="UP000066376">
    <property type="component" value="Chromosome"/>
</dbReference>
<evidence type="ECO:0000313" key="1">
    <source>
        <dbReference type="EMBL" id="AMK15326.1"/>
    </source>
</evidence>
<dbReference type="Proteomes" id="UP000183442">
    <property type="component" value="Unassembled WGS sequence"/>
</dbReference>
<sequence>MVESDINPFFTIKKLREDEELKMNQKHIKIRSGSDKVIAIHYKAPMERTIELEMFFDSFNAIDRINYNIGGTGWIGANFRGLIDGKDDSLPIDYDYKILILEEYRCPTRVELKNMKRSSKFRPKFTVADS</sequence>
<dbReference type="GeneID" id="28489066"/>
<accession>A0A126QZU4</accession>
<evidence type="ECO:0000313" key="4">
    <source>
        <dbReference type="Proteomes" id="UP000183442"/>
    </source>
</evidence>
<dbReference type="OrthoDB" id="76847at2157"/>
<dbReference type="AlphaFoldDB" id="A0A126QZU4"/>
<dbReference type="RefSeq" id="WP_067146482.1">
    <property type="nucleotide sequence ID" value="NZ_CP014265.1"/>
</dbReference>
<reference evidence="4" key="4">
    <citation type="submission" date="2016-10" db="EMBL/GenBank/DDBJ databases">
        <authorList>
            <person name="Varghese N."/>
        </authorList>
    </citation>
    <scope>NUCLEOTIDE SEQUENCE [LARGE SCALE GENOMIC DNA]</scope>
    <source>
        <strain evidence="4">DSM 16632</strain>
    </source>
</reference>
<gene>
    <name evidence="2" type="ORF">SAMN02910297_00512</name>
    <name evidence="1" type="ORF">YLM1_0769</name>
</gene>
<dbReference type="EMBL" id="CP014265">
    <property type="protein sequence ID" value="AMK15326.1"/>
    <property type="molecule type" value="Genomic_DNA"/>
</dbReference>
<proteinExistence type="predicted"/>
<keyword evidence="3" id="KW-1185">Reference proteome</keyword>
<dbReference type="KEGG" id="mol:YLM1_0769"/>
<dbReference type="PATRIC" id="fig|294671.3.peg.802"/>
<dbReference type="EMBL" id="FOTL01000005">
    <property type="protein sequence ID" value="SFL30043.1"/>
    <property type="molecule type" value="Genomic_DNA"/>
</dbReference>